<keyword evidence="12" id="KW-1185">Reference proteome</keyword>
<dbReference type="InterPro" id="IPR002076">
    <property type="entry name" value="ELO_fam"/>
</dbReference>
<keyword evidence="9" id="KW-0275">Fatty acid biosynthesis</keyword>
<comment type="subcellular location">
    <subcellularLocation>
        <location evidence="1">Membrane</location>
        <topology evidence="1">Multi-pass membrane protein</topology>
    </subcellularLocation>
</comment>
<gene>
    <name evidence="11" type="ORF">R5R35_011593</name>
</gene>
<evidence type="ECO:0000256" key="9">
    <source>
        <dbReference type="ARBA" id="ARBA00023160"/>
    </source>
</evidence>
<dbReference type="GO" id="GO:0009922">
    <property type="term" value="F:fatty acid elongase activity"/>
    <property type="evidence" value="ECO:0007669"/>
    <property type="project" value="InterPro"/>
</dbReference>
<evidence type="ECO:0000256" key="4">
    <source>
        <dbReference type="ARBA" id="ARBA00022692"/>
    </source>
</evidence>
<dbReference type="EMBL" id="JAZDUA010000252">
    <property type="protein sequence ID" value="KAK7862881.1"/>
    <property type="molecule type" value="Genomic_DNA"/>
</dbReference>
<feature type="transmembrane region" description="Helical" evidence="10">
    <location>
        <begin position="38"/>
        <end position="56"/>
    </location>
</feature>
<evidence type="ECO:0000313" key="12">
    <source>
        <dbReference type="Proteomes" id="UP001378592"/>
    </source>
</evidence>
<evidence type="ECO:0000256" key="2">
    <source>
        <dbReference type="ARBA" id="ARBA00022516"/>
    </source>
</evidence>
<keyword evidence="5" id="KW-0276">Fatty acid metabolism</keyword>
<evidence type="ECO:0000256" key="6">
    <source>
        <dbReference type="ARBA" id="ARBA00022989"/>
    </source>
</evidence>
<feature type="transmembrane region" description="Helical" evidence="10">
    <location>
        <begin position="6"/>
        <end position="26"/>
    </location>
</feature>
<evidence type="ECO:0000256" key="10">
    <source>
        <dbReference type="SAM" id="Phobius"/>
    </source>
</evidence>
<evidence type="ECO:0008006" key="13">
    <source>
        <dbReference type="Google" id="ProtNLM"/>
    </source>
</evidence>
<accession>A0AAN9VGZ7</accession>
<keyword evidence="7" id="KW-0443">Lipid metabolism</keyword>
<keyword evidence="8 10" id="KW-0472">Membrane</keyword>
<keyword evidence="4 10" id="KW-0812">Transmembrane</keyword>
<keyword evidence="3" id="KW-0808">Transferase</keyword>
<dbReference type="Proteomes" id="UP001378592">
    <property type="component" value="Unassembled WGS sequence"/>
</dbReference>
<evidence type="ECO:0000256" key="7">
    <source>
        <dbReference type="ARBA" id="ARBA00023098"/>
    </source>
</evidence>
<dbReference type="GO" id="GO:0016020">
    <property type="term" value="C:membrane"/>
    <property type="evidence" value="ECO:0007669"/>
    <property type="project" value="UniProtKB-SubCell"/>
</dbReference>
<evidence type="ECO:0000256" key="1">
    <source>
        <dbReference type="ARBA" id="ARBA00004141"/>
    </source>
</evidence>
<dbReference type="GO" id="GO:0006633">
    <property type="term" value="P:fatty acid biosynthetic process"/>
    <property type="evidence" value="ECO:0007669"/>
    <property type="project" value="UniProtKB-KW"/>
</dbReference>
<comment type="caution">
    <text evidence="11">The sequence shown here is derived from an EMBL/GenBank/DDBJ whole genome shotgun (WGS) entry which is preliminary data.</text>
</comment>
<sequence>MTRPFTVMGLVAAYALFATRLGPWMMRDRKPFELKRTLIVYNALQIVANAYGFYMVRRLSLSLDAASNTMSRGIKCSYVTTEVSTNNCNELIGM</sequence>
<organism evidence="11 12">
    <name type="scientific">Gryllus longicercus</name>
    <dbReference type="NCBI Taxonomy" id="2509291"/>
    <lineage>
        <taxon>Eukaryota</taxon>
        <taxon>Metazoa</taxon>
        <taxon>Ecdysozoa</taxon>
        <taxon>Arthropoda</taxon>
        <taxon>Hexapoda</taxon>
        <taxon>Insecta</taxon>
        <taxon>Pterygota</taxon>
        <taxon>Neoptera</taxon>
        <taxon>Polyneoptera</taxon>
        <taxon>Orthoptera</taxon>
        <taxon>Ensifera</taxon>
        <taxon>Gryllidea</taxon>
        <taxon>Grylloidea</taxon>
        <taxon>Gryllidae</taxon>
        <taxon>Gryllinae</taxon>
        <taxon>Gryllus</taxon>
    </lineage>
</organism>
<dbReference type="Pfam" id="PF01151">
    <property type="entry name" value="ELO"/>
    <property type="match status" value="1"/>
</dbReference>
<evidence type="ECO:0000313" key="11">
    <source>
        <dbReference type="EMBL" id="KAK7862881.1"/>
    </source>
</evidence>
<name>A0AAN9VGZ7_9ORTH</name>
<protein>
    <recommendedName>
        <fullName evidence="13">Very-long-chain 3-oxoacyl-CoA synthase</fullName>
    </recommendedName>
</protein>
<evidence type="ECO:0000256" key="8">
    <source>
        <dbReference type="ARBA" id="ARBA00023136"/>
    </source>
</evidence>
<keyword evidence="2" id="KW-0444">Lipid biosynthesis</keyword>
<evidence type="ECO:0000256" key="5">
    <source>
        <dbReference type="ARBA" id="ARBA00022832"/>
    </source>
</evidence>
<dbReference type="AlphaFoldDB" id="A0AAN9VGZ7"/>
<evidence type="ECO:0000256" key="3">
    <source>
        <dbReference type="ARBA" id="ARBA00022679"/>
    </source>
</evidence>
<proteinExistence type="predicted"/>
<reference evidence="11 12" key="1">
    <citation type="submission" date="2024-03" db="EMBL/GenBank/DDBJ databases">
        <title>The genome assembly and annotation of the cricket Gryllus longicercus Weissman &amp; Gray.</title>
        <authorList>
            <person name="Szrajer S."/>
            <person name="Gray D."/>
            <person name="Ylla G."/>
        </authorList>
    </citation>
    <scope>NUCLEOTIDE SEQUENCE [LARGE SCALE GENOMIC DNA]</scope>
    <source>
        <strain evidence="11">DAG 2021-001</strain>
        <tissue evidence="11">Whole body minus gut</tissue>
    </source>
</reference>
<keyword evidence="6 10" id="KW-1133">Transmembrane helix</keyword>